<gene>
    <name evidence="1" type="ORF">BVDSYZ_21620</name>
</gene>
<proteinExistence type="predicted"/>
<evidence type="ECO:0000313" key="2">
    <source>
        <dbReference type="Proteomes" id="UP000250069"/>
    </source>
</evidence>
<dbReference type="EMBL" id="CP030151">
    <property type="protein sequence ID" value="AWX74646.1"/>
    <property type="molecule type" value="Genomic_DNA"/>
</dbReference>
<geneLocation type="plasmid" evidence="2">
    <name>pdsyz</name>
</geneLocation>
<accession>A0ABC8DG26</accession>
<keyword evidence="1" id="KW-0614">Plasmid</keyword>
<dbReference type="Proteomes" id="UP000250069">
    <property type="component" value="Plasmid pdsyz"/>
</dbReference>
<evidence type="ECO:0000313" key="1">
    <source>
        <dbReference type="EMBL" id="AWX74646.1"/>
    </source>
</evidence>
<sequence>MIFKIDHYYNDDRDPDYLLFVEKEIAPSKFESEIHELIEVIGCIQFRFEQLVREDISVTVKDIVSLLEKYYGFKNVSTEYMGLEKETRLPREEWYVFNHFVVDRVPVIQIDAYQAREACCGPEYKTLMINRLPLDDKEFDNDIEKLGAFYDGEQH</sequence>
<organism evidence="1 2">
    <name type="scientific">Bacillus velezensis</name>
    <dbReference type="NCBI Taxonomy" id="492670"/>
    <lineage>
        <taxon>Bacteria</taxon>
        <taxon>Bacillati</taxon>
        <taxon>Bacillota</taxon>
        <taxon>Bacilli</taxon>
        <taxon>Bacillales</taxon>
        <taxon>Bacillaceae</taxon>
        <taxon>Bacillus</taxon>
        <taxon>Bacillus amyloliquefaciens group</taxon>
    </lineage>
</organism>
<reference evidence="1 2" key="1">
    <citation type="submission" date="2018-06" db="EMBL/GenBank/DDBJ databases">
        <title>Complete Genome Sequence of Bacillus velezensis DSYZ, a Plant Growth-Promoting Rhizobacterium with Antifungal Activity.</title>
        <authorList>
            <person name="Du B."/>
            <person name="Ding Y."/>
            <person name="Liu K."/>
            <person name="Yao L."/>
            <person name="Wang C."/>
            <person name="Li H."/>
            <person name="Liu H."/>
        </authorList>
    </citation>
    <scope>NUCLEOTIDE SEQUENCE [LARGE SCALE GENOMIC DNA]</scope>
    <source>
        <strain evidence="1 2">DSYZ</strain>
        <plasmid evidence="2">pdsyz</plasmid>
    </source>
</reference>
<dbReference type="RefSeq" id="WP_073982228.1">
    <property type="nucleotide sequence ID" value="NZ_CP026611.1"/>
</dbReference>
<dbReference type="AlphaFoldDB" id="A0ABC8DG26"/>
<name>A0ABC8DG26_BACVE</name>
<protein>
    <submittedName>
        <fullName evidence="1">Uncharacterized protein</fullName>
    </submittedName>
</protein>